<evidence type="ECO:0008006" key="4">
    <source>
        <dbReference type="Google" id="ProtNLM"/>
    </source>
</evidence>
<dbReference type="EMBL" id="LT629791">
    <property type="protein sequence ID" value="SDU73503.1"/>
    <property type="molecule type" value="Genomic_DNA"/>
</dbReference>
<evidence type="ECO:0000313" key="3">
    <source>
        <dbReference type="Proteomes" id="UP000182977"/>
    </source>
</evidence>
<proteinExistence type="predicted"/>
<sequence length="245" mass="26205">MTCPSPAERARTLLRGRLPGLLFLDDVAVPLPVRHGTDHAGQPLLLVPAAGGLREALRARGPVGPGGVLRVDDVPPSADAPSLGRARASGRLHPVDPGESSTAAALEFATANPLPSLLGVGTEAVLYRLHLTGVHLVSDQGGGPLDPAEYAAAEPDPLHEAERDLLLDLADHHVDELEPWFRTALGSAGIEAEHPRAARLDRYGFTVDTGRPRRRWVRLDFARPLDTVDELAQLLHPVLFHPHVS</sequence>
<dbReference type="RefSeq" id="WP_046772714.1">
    <property type="nucleotide sequence ID" value="NZ_LBMC01000073.1"/>
</dbReference>
<gene>
    <name evidence="2" type="ORF">SAMN04488563_4552</name>
</gene>
<evidence type="ECO:0000313" key="2">
    <source>
        <dbReference type="EMBL" id="SDU73503.1"/>
    </source>
</evidence>
<accession>A0A1H2KXP7</accession>
<keyword evidence="3" id="KW-1185">Reference proteome</keyword>
<feature type="region of interest" description="Disordered" evidence="1">
    <location>
        <begin position="74"/>
        <end position="98"/>
    </location>
</feature>
<dbReference type="STRING" id="419479.SAMN04488563_4552"/>
<protein>
    <recommendedName>
        <fullName evidence="4">DUF2470 domain-containing protein</fullName>
    </recommendedName>
</protein>
<dbReference type="Proteomes" id="UP000182977">
    <property type="component" value="Chromosome I"/>
</dbReference>
<organism evidence="2 3">
    <name type="scientific">Jiangella alkaliphila</name>
    <dbReference type="NCBI Taxonomy" id="419479"/>
    <lineage>
        <taxon>Bacteria</taxon>
        <taxon>Bacillati</taxon>
        <taxon>Actinomycetota</taxon>
        <taxon>Actinomycetes</taxon>
        <taxon>Jiangellales</taxon>
        <taxon>Jiangellaceae</taxon>
        <taxon>Jiangella</taxon>
    </lineage>
</organism>
<dbReference type="InterPro" id="IPR037119">
    <property type="entry name" value="Haem_oxidase_HugZ-like_sf"/>
</dbReference>
<dbReference type="AlphaFoldDB" id="A0A1H2KXP7"/>
<evidence type="ECO:0000256" key="1">
    <source>
        <dbReference type="SAM" id="MobiDB-lite"/>
    </source>
</evidence>
<name>A0A1H2KXP7_9ACTN</name>
<dbReference type="Gene3D" id="3.20.180.10">
    <property type="entry name" value="PNP-oxidase-like"/>
    <property type="match status" value="1"/>
</dbReference>
<dbReference type="OrthoDB" id="5187098at2"/>
<dbReference type="SUPFAM" id="SSF50475">
    <property type="entry name" value="FMN-binding split barrel"/>
    <property type="match status" value="1"/>
</dbReference>
<reference evidence="3" key="1">
    <citation type="submission" date="2016-10" db="EMBL/GenBank/DDBJ databases">
        <authorList>
            <person name="Varghese N."/>
            <person name="Submissions S."/>
        </authorList>
    </citation>
    <scope>NUCLEOTIDE SEQUENCE [LARGE SCALE GENOMIC DNA]</scope>
    <source>
        <strain evidence="3">DSM 45079</strain>
    </source>
</reference>